<feature type="region of interest" description="Disordered" evidence="1">
    <location>
        <begin position="178"/>
        <end position="324"/>
    </location>
</feature>
<dbReference type="WBParaSite" id="nRc.2.0.1.t41623-RA">
    <property type="protein sequence ID" value="nRc.2.0.1.t41623-RA"/>
    <property type="gene ID" value="nRc.2.0.1.g41623"/>
</dbReference>
<proteinExistence type="predicted"/>
<evidence type="ECO:0000256" key="1">
    <source>
        <dbReference type="SAM" id="MobiDB-lite"/>
    </source>
</evidence>
<name>A0A915KS75_ROMCU</name>
<evidence type="ECO:0000313" key="2">
    <source>
        <dbReference type="Proteomes" id="UP000887565"/>
    </source>
</evidence>
<dbReference type="AlphaFoldDB" id="A0A915KS75"/>
<evidence type="ECO:0000313" key="3">
    <source>
        <dbReference type="WBParaSite" id="nRc.2.0.1.t41623-RA"/>
    </source>
</evidence>
<sequence>MYASNLVAETLNVCVVGSKADLRSLPKALSLGLSNSTGDRSDVPDVVIIVANSANKPSNRDIISVNRALTGPVYIILILVGDTGDTAWVGRDVTTIKVDRYDRLLDDLSDSLCQYLSDFVNRANGRPGVIRTPPSVIDLTRGRNLTVTLTTLVSVNGRGTTSDDGGGATAVSITESELVSTTANGGQLAGTTDAHDGSHGRSSTSAEAGVTGSGTGVAESGSGGGGRSTGVAESGPKTTTYSGKGVTEGVGQSPAGDKTGSITTSRGNIGGSNHGSSTDANSGLDGGRSHNGGSENAGVGTTVKGTTGDGHLGGSNQHTDNTGGDKEIERQMLVVQNDAAAAAATAATQSSKRPQIYRNQLTETDSVLGFAATTVDVSLAVPPAKDQFKENNHSQKTGQHALLVDHNQWSRQNSELTINDQYGGHTSKLAKTRTYADYDIVNVETGSHHDLQTADAMPPGSFVKNRRTGSSHDVGSLLEAFGFEDTDPVWLDITKNYLSVNSVNGQESEFKSIPVYPDGIYAKNRNTASTHDVRTLHNRLLASQAQKEHLHHTHSATANGSVAVDGPVKGTDAAASFPDNGHIIQSNKHTRAASIGGVYTPRKSTHMNKAVGDDRSFNANLRRDRGTMTPVVPNEKVQRREVDESGSLMNQGEGFRDS</sequence>
<feature type="compositionally biased region" description="Gly residues" evidence="1">
    <location>
        <begin position="211"/>
        <end position="228"/>
    </location>
</feature>
<keyword evidence="2" id="KW-1185">Reference proteome</keyword>
<protein>
    <submittedName>
        <fullName evidence="3">Uncharacterized protein</fullName>
    </submittedName>
</protein>
<feature type="region of interest" description="Disordered" evidence="1">
    <location>
        <begin position="620"/>
        <end position="658"/>
    </location>
</feature>
<reference evidence="3" key="1">
    <citation type="submission" date="2022-11" db="UniProtKB">
        <authorList>
            <consortium name="WormBaseParasite"/>
        </authorList>
    </citation>
    <scope>IDENTIFICATION</scope>
</reference>
<accession>A0A915KS75</accession>
<organism evidence="2 3">
    <name type="scientific">Romanomermis culicivorax</name>
    <name type="common">Nematode worm</name>
    <dbReference type="NCBI Taxonomy" id="13658"/>
    <lineage>
        <taxon>Eukaryota</taxon>
        <taxon>Metazoa</taxon>
        <taxon>Ecdysozoa</taxon>
        <taxon>Nematoda</taxon>
        <taxon>Enoplea</taxon>
        <taxon>Dorylaimia</taxon>
        <taxon>Mermithida</taxon>
        <taxon>Mermithoidea</taxon>
        <taxon>Mermithidae</taxon>
        <taxon>Romanomermis</taxon>
    </lineage>
</organism>
<dbReference type="Proteomes" id="UP000887565">
    <property type="component" value="Unplaced"/>
</dbReference>